<keyword evidence="3" id="KW-1185">Reference proteome</keyword>
<dbReference type="AlphaFoldDB" id="A0A1J0VQE1"/>
<reference evidence="2" key="1">
    <citation type="submission" date="2016-11" db="EMBL/GenBank/DDBJ databases">
        <authorList>
            <person name="Jaros S."/>
            <person name="Januszkiewicz K."/>
            <person name="Wedrychowicz H."/>
        </authorList>
    </citation>
    <scope>NUCLEOTIDE SEQUENCE [LARGE SCALE GENOMIC DNA]</scope>
    <source>
        <strain evidence="2">Y48</strain>
    </source>
</reference>
<organism evidence="2 3">
    <name type="scientific">Nocardia mangyaensis</name>
    <dbReference type="NCBI Taxonomy" id="2213200"/>
    <lineage>
        <taxon>Bacteria</taxon>
        <taxon>Bacillati</taxon>
        <taxon>Actinomycetota</taxon>
        <taxon>Actinomycetes</taxon>
        <taxon>Mycobacteriales</taxon>
        <taxon>Nocardiaceae</taxon>
        <taxon>Nocardia</taxon>
    </lineage>
</organism>
<feature type="region of interest" description="Disordered" evidence="1">
    <location>
        <begin position="43"/>
        <end position="66"/>
    </location>
</feature>
<evidence type="ECO:0008006" key="4">
    <source>
        <dbReference type="Google" id="ProtNLM"/>
    </source>
</evidence>
<gene>
    <name evidence="2" type="ORF">BOX37_10035</name>
</gene>
<evidence type="ECO:0000313" key="2">
    <source>
        <dbReference type="EMBL" id="APE34244.1"/>
    </source>
</evidence>
<dbReference type="KEGG" id="nsl:BOX37_10035"/>
<dbReference type="EMBL" id="CP018082">
    <property type="protein sequence ID" value="APE34244.1"/>
    <property type="molecule type" value="Genomic_DNA"/>
</dbReference>
<protein>
    <recommendedName>
        <fullName evidence="4">Integrase</fullName>
    </recommendedName>
</protein>
<proteinExistence type="predicted"/>
<sequence length="66" mass="7105">MSVKELADALGHEDPLITLNTYTHLLSSSAPRSRWATDMYFDPESAGTAPAQPEIDIVDDGSAQAE</sequence>
<name>A0A1J0VQE1_9NOCA</name>
<accession>A0A1J0VQE1</accession>
<dbReference type="Proteomes" id="UP000183810">
    <property type="component" value="Chromosome"/>
</dbReference>
<evidence type="ECO:0000313" key="3">
    <source>
        <dbReference type="Proteomes" id="UP000183810"/>
    </source>
</evidence>
<evidence type="ECO:0000256" key="1">
    <source>
        <dbReference type="SAM" id="MobiDB-lite"/>
    </source>
</evidence>